<dbReference type="OrthoDB" id="224458at2"/>
<dbReference type="InterPro" id="IPR024163">
    <property type="entry name" value="Aerotolerance_reg_N"/>
</dbReference>
<keyword evidence="1" id="KW-1133">Transmembrane helix</keyword>
<dbReference type="PANTHER" id="PTHR37464:SF1">
    <property type="entry name" value="BLL2463 PROTEIN"/>
    <property type="match status" value="1"/>
</dbReference>
<accession>A0A2S8FA78</accession>
<feature type="transmembrane region" description="Helical" evidence="1">
    <location>
        <begin position="6"/>
        <end position="24"/>
    </location>
</feature>
<feature type="transmembrane region" description="Helical" evidence="1">
    <location>
        <begin position="628"/>
        <end position="648"/>
    </location>
</feature>
<evidence type="ECO:0000256" key="1">
    <source>
        <dbReference type="SAM" id="Phobius"/>
    </source>
</evidence>
<dbReference type="Proteomes" id="UP000239388">
    <property type="component" value="Unassembled WGS sequence"/>
</dbReference>
<feature type="transmembrane region" description="Helical" evidence="1">
    <location>
        <begin position="56"/>
        <end position="74"/>
    </location>
</feature>
<comment type="caution">
    <text evidence="3">The sequence shown here is derived from an EMBL/GenBank/DDBJ whole genome shotgun (WGS) entry which is preliminary data.</text>
</comment>
<gene>
    <name evidence="3" type="ORF">C5Y98_22985</name>
</gene>
<evidence type="ECO:0000313" key="3">
    <source>
        <dbReference type="EMBL" id="PQO29073.1"/>
    </source>
</evidence>
<keyword evidence="1" id="KW-0472">Membrane</keyword>
<keyword evidence="1" id="KW-0812">Transmembrane</keyword>
<sequence>MSFLEPLLLFALPICAAPIIIHLINQRRFHTIEWGAMQFLLSANRMAQGYSRIRRWLILLCRTLAVAALVFVIGRPLASGWLGIASGNGSDTTIIIVDRSASMQQRNAAAAMSKLDTGLKQLSNALGLVNSKRWVLIDSATALPQELESPDQLPETIASNPVSSSAHLPTLMQAAHDYISANRTGPAEIWILSDLRSNDWDAEDGRWQTLRDSFLEFKQGIRFHLLAYPEPTKDNLGVRVTNLRRRTAGDGAELLISLDLTSSDEEGKKEVPLRFDIQGATTEHVVQWEGPRLELRDYAIPIDPTLEQGWGSVSLPADAYPADDDFYFVFAKPMPRKAVIVTDTGNASQPLRLSAGLSSDANQTNQVDVIRPSQLAGLPWEEIALVIWQTNLPDSAGNALLDAFVESGGHVLFLPPDAPNANTFRDVAWTSWKETESPLAIESWRSDEGLWARTQSGDALPVGQLQIRRYCELTGELTRLAWLHEGANLLARAPSARGGVWFLATTPEISDSSLARDGVVLYAMIQRALAAGAAERGDSQNVMAGELAGDGNLAWQELAGSQSALSSEYPYVAGVYEVDERTVAVNRTEAEDQGEVLALERVDGLFQGLRFDRVSDSAGDMTALAREIWRLFLILMMIALFLEAILCIPKRTSTAGKLV</sequence>
<dbReference type="Pfam" id="PF07584">
    <property type="entry name" value="BatA"/>
    <property type="match status" value="1"/>
</dbReference>
<dbReference type="AlphaFoldDB" id="A0A2S8FA78"/>
<organism evidence="3 4">
    <name type="scientific">Blastopirellula marina</name>
    <dbReference type="NCBI Taxonomy" id="124"/>
    <lineage>
        <taxon>Bacteria</taxon>
        <taxon>Pseudomonadati</taxon>
        <taxon>Planctomycetota</taxon>
        <taxon>Planctomycetia</taxon>
        <taxon>Pirellulales</taxon>
        <taxon>Pirellulaceae</taxon>
        <taxon>Blastopirellula</taxon>
    </lineage>
</organism>
<reference evidence="3 4" key="1">
    <citation type="submission" date="2018-02" db="EMBL/GenBank/DDBJ databases">
        <title>Comparative genomes isolates from brazilian mangrove.</title>
        <authorList>
            <person name="Araujo J.E."/>
            <person name="Taketani R.G."/>
            <person name="Silva M.C.P."/>
            <person name="Loureco M.V."/>
            <person name="Andreote F.D."/>
        </authorList>
    </citation>
    <scope>NUCLEOTIDE SEQUENCE [LARGE SCALE GENOMIC DNA]</scope>
    <source>
        <strain evidence="3 4">NAP PRIS-MGV</strain>
    </source>
</reference>
<dbReference type="PANTHER" id="PTHR37464">
    <property type="entry name" value="BLL2463 PROTEIN"/>
    <property type="match status" value="1"/>
</dbReference>
<proteinExistence type="predicted"/>
<evidence type="ECO:0000259" key="2">
    <source>
        <dbReference type="Pfam" id="PF07584"/>
    </source>
</evidence>
<feature type="domain" description="Aerotolerance regulator N-terminal" evidence="2">
    <location>
        <begin position="1"/>
        <end position="76"/>
    </location>
</feature>
<dbReference type="InterPro" id="IPR011933">
    <property type="entry name" value="Double_TM_dom"/>
</dbReference>
<dbReference type="EMBL" id="PUIB01000023">
    <property type="protein sequence ID" value="PQO29073.1"/>
    <property type="molecule type" value="Genomic_DNA"/>
</dbReference>
<name>A0A2S8FA78_9BACT</name>
<evidence type="ECO:0000313" key="4">
    <source>
        <dbReference type="Proteomes" id="UP000239388"/>
    </source>
</evidence>
<dbReference type="NCBIfam" id="TIGR02226">
    <property type="entry name" value="two_anch"/>
    <property type="match status" value="1"/>
</dbReference>
<protein>
    <recommendedName>
        <fullName evidence="2">Aerotolerance regulator N-terminal domain-containing protein</fullName>
    </recommendedName>
</protein>
<dbReference type="RefSeq" id="WP_105357792.1">
    <property type="nucleotide sequence ID" value="NZ_PUIB01000023.1"/>
</dbReference>